<protein>
    <submittedName>
        <fullName evidence="1">Uncharacterized protein</fullName>
    </submittedName>
</protein>
<accession>A0A840NSL1</accession>
<dbReference type="Proteomes" id="UP000561417">
    <property type="component" value="Unassembled WGS sequence"/>
</dbReference>
<dbReference type="AlphaFoldDB" id="A0A840NSL1"/>
<dbReference type="EMBL" id="JACHIM010000018">
    <property type="protein sequence ID" value="MBB5074494.1"/>
    <property type="molecule type" value="Genomic_DNA"/>
</dbReference>
<name>A0A840NSL1_9HYPH</name>
<organism evidence="1 2">
    <name type="scientific">Bartonella callosciuri</name>
    <dbReference type="NCBI Taxonomy" id="686223"/>
    <lineage>
        <taxon>Bacteria</taxon>
        <taxon>Pseudomonadati</taxon>
        <taxon>Pseudomonadota</taxon>
        <taxon>Alphaproteobacteria</taxon>
        <taxon>Hyphomicrobiales</taxon>
        <taxon>Bartonellaceae</taxon>
        <taxon>Bartonella</taxon>
    </lineage>
</organism>
<comment type="caution">
    <text evidence="1">The sequence shown here is derived from an EMBL/GenBank/DDBJ whole genome shotgun (WGS) entry which is preliminary data.</text>
</comment>
<gene>
    <name evidence="1" type="ORF">HNQ69_001646</name>
</gene>
<evidence type="ECO:0000313" key="1">
    <source>
        <dbReference type="EMBL" id="MBB5074494.1"/>
    </source>
</evidence>
<proteinExistence type="predicted"/>
<keyword evidence="2" id="KW-1185">Reference proteome</keyword>
<reference evidence="1 2" key="1">
    <citation type="submission" date="2020-08" db="EMBL/GenBank/DDBJ databases">
        <title>Genomic Encyclopedia of Type Strains, Phase IV (KMG-IV): sequencing the most valuable type-strain genomes for metagenomic binning, comparative biology and taxonomic classification.</title>
        <authorList>
            <person name="Goeker M."/>
        </authorList>
    </citation>
    <scope>NUCLEOTIDE SEQUENCE [LARGE SCALE GENOMIC DNA]</scope>
    <source>
        <strain evidence="1 2">DSM 28538</strain>
    </source>
</reference>
<sequence length="41" mass="5106">MDEKWSINTQILELWNKLTEDEKREFILFYLDKMKKGDQEV</sequence>
<evidence type="ECO:0000313" key="2">
    <source>
        <dbReference type="Proteomes" id="UP000561417"/>
    </source>
</evidence>